<dbReference type="RefSeq" id="WP_158563104.1">
    <property type="nucleotide sequence ID" value="NZ_QRUJ01000050.1"/>
</dbReference>
<dbReference type="Proteomes" id="UP000266066">
    <property type="component" value="Unassembled WGS sequence"/>
</dbReference>
<dbReference type="Gene3D" id="3.40.50.300">
    <property type="entry name" value="P-loop containing nucleotide triphosphate hydrolases"/>
    <property type="match status" value="2"/>
</dbReference>
<feature type="coiled-coil region" evidence="1">
    <location>
        <begin position="223"/>
        <end position="253"/>
    </location>
</feature>
<comment type="caution">
    <text evidence="3">The sequence shown here is derived from an EMBL/GenBank/DDBJ whole genome shotgun (WGS) entry which is preliminary data.</text>
</comment>
<feature type="non-terminal residue" evidence="3">
    <location>
        <position position="1"/>
    </location>
</feature>
<feature type="non-terminal residue" evidence="3">
    <location>
        <position position="853"/>
    </location>
</feature>
<dbReference type="InterPro" id="IPR006935">
    <property type="entry name" value="Helicase/UvrB_N"/>
</dbReference>
<dbReference type="GO" id="GO:0004386">
    <property type="term" value="F:helicase activity"/>
    <property type="evidence" value="ECO:0007669"/>
    <property type="project" value="UniProtKB-KW"/>
</dbReference>
<keyword evidence="3" id="KW-0347">Helicase</keyword>
<dbReference type="GO" id="GO:0005524">
    <property type="term" value="F:ATP binding"/>
    <property type="evidence" value="ECO:0007669"/>
    <property type="project" value="InterPro"/>
</dbReference>
<proteinExistence type="predicted"/>
<name>A0A395UYM1_9FIRM</name>
<dbReference type="Pfam" id="PF04851">
    <property type="entry name" value="ResIII"/>
    <property type="match status" value="1"/>
</dbReference>
<dbReference type="AlphaFoldDB" id="A0A395UYM1"/>
<dbReference type="InterPro" id="IPR014001">
    <property type="entry name" value="Helicase_ATP-bd"/>
</dbReference>
<dbReference type="SMART" id="SM00487">
    <property type="entry name" value="DEXDc"/>
    <property type="match status" value="1"/>
</dbReference>
<evidence type="ECO:0000313" key="3">
    <source>
        <dbReference type="EMBL" id="RGR50945.1"/>
    </source>
</evidence>
<dbReference type="SUPFAM" id="SSF52540">
    <property type="entry name" value="P-loop containing nucleoside triphosphate hydrolases"/>
    <property type="match status" value="2"/>
</dbReference>
<evidence type="ECO:0000259" key="2">
    <source>
        <dbReference type="PROSITE" id="PS51194"/>
    </source>
</evidence>
<feature type="coiled-coil region" evidence="1">
    <location>
        <begin position="820"/>
        <end position="847"/>
    </location>
</feature>
<dbReference type="PANTHER" id="PTHR41313">
    <property type="entry name" value="ADENINE-SPECIFIC METHYLTRANSFERASE"/>
    <property type="match status" value="1"/>
</dbReference>
<gene>
    <name evidence="3" type="ORF">DWY38_16620</name>
</gene>
<dbReference type="GO" id="GO:0003677">
    <property type="term" value="F:DNA binding"/>
    <property type="evidence" value="ECO:0007669"/>
    <property type="project" value="InterPro"/>
</dbReference>
<dbReference type="PANTHER" id="PTHR41313:SF1">
    <property type="entry name" value="DNA METHYLASE ADENINE-SPECIFIC DOMAIN-CONTAINING PROTEIN"/>
    <property type="match status" value="1"/>
</dbReference>
<dbReference type="InterPro" id="IPR027417">
    <property type="entry name" value="P-loop_NTPase"/>
</dbReference>
<dbReference type="GO" id="GO:0016787">
    <property type="term" value="F:hydrolase activity"/>
    <property type="evidence" value="ECO:0007669"/>
    <property type="project" value="InterPro"/>
</dbReference>
<dbReference type="InterPro" id="IPR001650">
    <property type="entry name" value="Helicase_C-like"/>
</dbReference>
<dbReference type="EMBL" id="QRUJ01000050">
    <property type="protein sequence ID" value="RGR50945.1"/>
    <property type="molecule type" value="Genomic_DNA"/>
</dbReference>
<keyword evidence="3" id="KW-0378">Hydrolase</keyword>
<sequence>KTVTVRDRIDDGDGKYHYEVNKNETMLAREKQNMIKEKFKEWLFAEPERRQKYVEYYNETFNNIRLREYDGSHLQFPGMNPAIELKPHQKNAVARILLGGNTLLAHCVGAGKSFEMMAACMEQKRLGLANKTIMVVPKPLIGQTASEFLRLYPSANILVATERDFEKSRRKQFVSRIATGDFDCIIMSHSQFEKIPISAERKERMLNEQIDEISYAIDEMKERNGERWTVKQMESQKKKLEEQLKSLSDESRKDDLITFEELGVDSIMVDEAHNFKNLAIFSKMNNVSGISSSGAKKSTDMQLKCQYLSEINDGRGIVFATGTPISNTMCEMYVMQLYLQKAALEEMGIYHFDSWAANFGEVTTALELTVEGSGFRFKSRFNKFTNLPELMNIFREVADVQTADMLDLDVPALRGGKPIIVESEPDWYVKQVMEDFVVRAERIRGGGVDPSVDNFLKITHEARLLGTDARLIDKDAPNNPDGKLNKVAENVWKEYEKGNANGHIGCQLIFSDIGTPGPDKDFTIYDYLKETLIQYGIPAEEIAFIHDAKTDAQRDALFKEMRTGKKKVLIGSTDKCGTGVNVQTHLVAMHHVDCPWKPSSIEQREGRGIRQGNENEEVAIYRYVTKGTFDAYNWSLVENKQRFISQVMTSKAVSRSCEDIDEATLSYAEIKAVATGNPLIKEKMEIDNDVQRLKLLKASYDNQRYGLQDNFMIKYPKLIKTATEKLANVREDVKARDKELIDNPEFAITIGKATYTERVDGGTMMLEAISKCKTGETTAIGKFHGFELLVEKNFLDINYMVLRGKTEYKAELSTSPVGSMVKLENLFNGLHENIDFLEKKIEQYQNDLEASKA</sequence>
<evidence type="ECO:0000256" key="1">
    <source>
        <dbReference type="SAM" id="Coils"/>
    </source>
</evidence>
<keyword evidence="3" id="KW-0067">ATP-binding</keyword>
<keyword evidence="3" id="KW-0547">Nucleotide-binding</keyword>
<evidence type="ECO:0000313" key="4">
    <source>
        <dbReference type="Proteomes" id="UP000266066"/>
    </source>
</evidence>
<dbReference type="PROSITE" id="PS51194">
    <property type="entry name" value="HELICASE_CTER"/>
    <property type="match status" value="1"/>
</dbReference>
<accession>A0A395UYM1</accession>
<organism evidence="3 4">
    <name type="scientific">Agathobacter rectalis</name>
    <dbReference type="NCBI Taxonomy" id="39491"/>
    <lineage>
        <taxon>Bacteria</taxon>
        <taxon>Bacillati</taxon>
        <taxon>Bacillota</taxon>
        <taxon>Clostridia</taxon>
        <taxon>Lachnospirales</taxon>
        <taxon>Lachnospiraceae</taxon>
        <taxon>Agathobacter</taxon>
    </lineage>
</organism>
<keyword evidence="1" id="KW-0175">Coiled coil</keyword>
<dbReference type="SMART" id="SM00490">
    <property type="entry name" value="HELICc"/>
    <property type="match status" value="1"/>
</dbReference>
<protein>
    <submittedName>
        <fullName evidence="3">Helicase</fullName>
    </submittedName>
</protein>
<feature type="domain" description="Helicase C-terminal" evidence="2">
    <location>
        <begin position="483"/>
        <end position="668"/>
    </location>
</feature>
<dbReference type="Pfam" id="PF00271">
    <property type="entry name" value="Helicase_C"/>
    <property type="match status" value="1"/>
</dbReference>
<reference evidence="3 4" key="1">
    <citation type="submission" date="2018-08" db="EMBL/GenBank/DDBJ databases">
        <title>A genome reference for cultivated species of the human gut microbiota.</title>
        <authorList>
            <person name="Zou Y."/>
            <person name="Xue W."/>
            <person name="Luo G."/>
        </authorList>
    </citation>
    <scope>NUCLEOTIDE SEQUENCE [LARGE SCALE GENOMIC DNA]</scope>
    <source>
        <strain evidence="3 4">AF25-15</strain>
    </source>
</reference>
<dbReference type="InterPro" id="IPR052933">
    <property type="entry name" value="DNA_Protect_Modify"/>
</dbReference>